<name>A0ABN2JMN1_9ACTN</name>
<dbReference type="Pfam" id="PF08241">
    <property type="entry name" value="Methyltransf_11"/>
    <property type="match status" value="1"/>
</dbReference>
<dbReference type="SUPFAM" id="SSF53335">
    <property type="entry name" value="S-adenosyl-L-methionine-dependent methyltransferases"/>
    <property type="match status" value="1"/>
</dbReference>
<dbReference type="InterPro" id="IPR029063">
    <property type="entry name" value="SAM-dependent_MTases_sf"/>
</dbReference>
<feature type="domain" description="Methyltransferase type 11" evidence="1">
    <location>
        <begin position="63"/>
        <end position="152"/>
    </location>
</feature>
<keyword evidence="2" id="KW-0808">Transferase</keyword>
<comment type="caution">
    <text evidence="2">The sequence shown here is derived from an EMBL/GenBank/DDBJ whole genome shotgun (WGS) entry which is preliminary data.</text>
</comment>
<dbReference type="PANTHER" id="PTHR43591:SF24">
    <property type="entry name" value="2-METHOXY-6-POLYPRENYL-1,4-BENZOQUINOL METHYLASE, MITOCHONDRIAL"/>
    <property type="match status" value="1"/>
</dbReference>
<reference evidence="2 3" key="1">
    <citation type="journal article" date="2019" name="Int. J. Syst. Evol. Microbiol.">
        <title>The Global Catalogue of Microorganisms (GCM) 10K type strain sequencing project: providing services to taxonomists for standard genome sequencing and annotation.</title>
        <authorList>
            <consortium name="The Broad Institute Genomics Platform"/>
            <consortium name="The Broad Institute Genome Sequencing Center for Infectious Disease"/>
            <person name="Wu L."/>
            <person name="Ma J."/>
        </authorList>
    </citation>
    <scope>NUCLEOTIDE SEQUENCE [LARGE SCALE GENOMIC DNA]</scope>
    <source>
        <strain evidence="2 3">JCM 13518</strain>
    </source>
</reference>
<organism evidence="2 3">
    <name type="scientific">Aeromicrobium alkaliterrae</name>
    <dbReference type="NCBI Taxonomy" id="302168"/>
    <lineage>
        <taxon>Bacteria</taxon>
        <taxon>Bacillati</taxon>
        <taxon>Actinomycetota</taxon>
        <taxon>Actinomycetes</taxon>
        <taxon>Propionibacteriales</taxon>
        <taxon>Nocardioidaceae</taxon>
        <taxon>Aeromicrobium</taxon>
    </lineage>
</organism>
<protein>
    <submittedName>
        <fullName evidence="2">Class I SAM-dependent methyltransferase</fullName>
    </submittedName>
</protein>
<dbReference type="PANTHER" id="PTHR43591">
    <property type="entry name" value="METHYLTRANSFERASE"/>
    <property type="match status" value="1"/>
</dbReference>
<accession>A0ABN2JMN1</accession>
<sequence>MLGPREGTVPPFRHTTARAWRLWRAFGVEQSDPARFYGLLARDSARHVASHLPGEGLRGQWVLDVGGGPGYFADAFEGAGARYTPLDSDVGELSGLGDLQPGTVIGSGMQLPFADGSFDVVYSSNVLEHVPEPWVMADEMVRVAKPGGLVFCSYTLWFGPWGGHETSPWHLVLGGHRARRRYERKHGHPPKNVYGESMFAAKAAPGIRWARSRTDVDVVSIAPRYLPRWTHWVLRIPLLREAVTWNLAIVLRKR</sequence>
<dbReference type="GO" id="GO:0008168">
    <property type="term" value="F:methyltransferase activity"/>
    <property type="evidence" value="ECO:0007669"/>
    <property type="project" value="UniProtKB-KW"/>
</dbReference>
<proteinExistence type="predicted"/>
<gene>
    <name evidence="2" type="ORF">GCM10009710_11560</name>
</gene>
<dbReference type="CDD" id="cd02440">
    <property type="entry name" value="AdoMet_MTases"/>
    <property type="match status" value="1"/>
</dbReference>
<evidence type="ECO:0000313" key="2">
    <source>
        <dbReference type="EMBL" id="GAA1732487.1"/>
    </source>
</evidence>
<dbReference type="Proteomes" id="UP001501057">
    <property type="component" value="Unassembled WGS sequence"/>
</dbReference>
<dbReference type="GO" id="GO:0032259">
    <property type="term" value="P:methylation"/>
    <property type="evidence" value="ECO:0007669"/>
    <property type="project" value="UniProtKB-KW"/>
</dbReference>
<keyword evidence="2" id="KW-0489">Methyltransferase</keyword>
<dbReference type="EMBL" id="BAAAME010000002">
    <property type="protein sequence ID" value="GAA1732487.1"/>
    <property type="molecule type" value="Genomic_DNA"/>
</dbReference>
<evidence type="ECO:0000259" key="1">
    <source>
        <dbReference type="Pfam" id="PF08241"/>
    </source>
</evidence>
<dbReference type="InterPro" id="IPR013216">
    <property type="entry name" value="Methyltransf_11"/>
</dbReference>
<evidence type="ECO:0000313" key="3">
    <source>
        <dbReference type="Proteomes" id="UP001501057"/>
    </source>
</evidence>
<dbReference type="Gene3D" id="3.40.50.150">
    <property type="entry name" value="Vaccinia Virus protein VP39"/>
    <property type="match status" value="1"/>
</dbReference>
<keyword evidence="3" id="KW-1185">Reference proteome</keyword>